<dbReference type="Pfam" id="PF17042">
    <property type="entry name" value="NBD_C"/>
    <property type="match status" value="1"/>
</dbReference>
<dbReference type="Gene3D" id="3.40.980.20">
    <property type="entry name" value="Four-carbon acid sugar kinase, nucleotide binding domain"/>
    <property type="match status" value="1"/>
</dbReference>
<proteinExistence type="inferred from homology"/>
<evidence type="ECO:0000256" key="4">
    <source>
        <dbReference type="ARBA" id="ARBA00022777"/>
    </source>
</evidence>
<dbReference type="SUPFAM" id="SSF142764">
    <property type="entry name" value="YgbK-like"/>
    <property type="match status" value="1"/>
</dbReference>
<evidence type="ECO:0000256" key="5">
    <source>
        <dbReference type="ARBA" id="ARBA00022840"/>
    </source>
</evidence>
<dbReference type="AlphaFoldDB" id="A0A9D1PFA3"/>
<dbReference type="InterPro" id="IPR042213">
    <property type="entry name" value="NBD_C_sf"/>
</dbReference>
<comment type="caution">
    <text evidence="9">The sequence shown here is derived from an EMBL/GenBank/DDBJ whole genome shotgun (WGS) entry which is preliminary data.</text>
</comment>
<evidence type="ECO:0000259" key="8">
    <source>
        <dbReference type="Pfam" id="PF17042"/>
    </source>
</evidence>
<evidence type="ECO:0000256" key="1">
    <source>
        <dbReference type="ARBA" id="ARBA00005715"/>
    </source>
</evidence>
<sequence>MEERYLIIADDFTGANDTGVQLRKRGCATEVLFPGKTISYNGSIVIDTESRSASPEQAAEIVAQAVEQVDFSQYRYVVKKVDSTLRGNIGPEVKAVDEAFDPEQIIFAPALPGLGRITVDGIQRLNGVAICKTELALDPKNPVMEDNLMEILSWCYNEPIILKRLPDVRSASFTLGGGRIFVCDAETDQDLMRIVRAAKSSGKKTLYVGTAGIADSLMEEERPSRPAFGIAASISSVTNQQMRCCEQAGITLVKIPVHELLQGKADPGFYRDRGIEALRRGEDTILLTTTSYDRLDLGLSQEAGAQKNMTLNEVGDYVRSLIGRLAGEILDAVPVSGVFVTGGDTALGLLRDIQADGSEILSELMTGIPLIRIRGGRFDGMKLITKAGAFGDESAALFAMRKLKEETC</sequence>
<evidence type="ECO:0000259" key="7">
    <source>
        <dbReference type="Pfam" id="PF07005"/>
    </source>
</evidence>
<dbReference type="InterPro" id="IPR010737">
    <property type="entry name" value="4-carb_acid_sugar_kinase_N"/>
</dbReference>
<evidence type="ECO:0000313" key="10">
    <source>
        <dbReference type="Proteomes" id="UP000886814"/>
    </source>
</evidence>
<dbReference type="GO" id="GO:0005524">
    <property type="term" value="F:ATP binding"/>
    <property type="evidence" value="ECO:0007669"/>
    <property type="project" value="UniProtKB-KW"/>
</dbReference>
<accession>A0A9D1PFA3</accession>
<evidence type="ECO:0000313" key="9">
    <source>
        <dbReference type="EMBL" id="HIV40160.1"/>
    </source>
</evidence>
<organism evidence="9 10">
    <name type="scientific">Candidatus Blautia stercorigallinarum</name>
    <dbReference type="NCBI Taxonomy" id="2838501"/>
    <lineage>
        <taxon>Bacteria</taxon>
        <taxon>Bacillati</taxon>
        <taxon>Bacillota</taxon>
        <taxon>Clostridia</taxon>
        <taxon>Lachnospirales</taxon>
        <taxon>Lachnospiraceae</taxon>
        <taxon>Blautia</taxon>
    </lineage>
</organism>
<dbReference type="InterPro" id="IPR037051">
    <property type="entry name" value="4-carb_acid_sugar_kinase_N_sf"/>
</dbReference>
<evidence type="ECO:0000256" key="6">
    <source>
        <dbReference type="ARBA" id="ARBA00023277"/>
    </source>
</evidence>
<keyword evidence="2" id="KW-0808">Transferase</keyword>
<comment type="similarity">
    <text evidence="1">Belongs to the four-carbon acid sugar kinase family.</text>
</comment>
<dbReference type="EMBL" id="DXIQ01000102">
    <property type="protein sequence ID" value="HIV40160.1"/>
    <property type="molecule type" value="Genomic_DNA"/>
</dbReference>
<keyword evidence="4 9" id="KW-0418">Kinase</keyword>
<dbReference type="InterPro" id="IPR031475">
    <property type="entry name" value="NBD_C"/>
</dbReference>
<dbReference type="Proteomes" id="UP000886814">
    <property type="component" value="Unassembled WGS sequence"/>
</dbReference>
<evidence type="ECO:0000256" key="3">
    <source>
        <dbReference type="ARBA" id="ARBA00022741"/>
    </source>
</evidence>
<keyword evidence="3" id="KW-0547">Nucleotide-binding</keyword>
<evidence type="ECO:0000256" key="2">
    <source>
        <dbReference type="ARBA" id="ARBA00022679"/>
    </source>
</evidence>
<reference evidence="9" key="1">
    <citation type="journal article" date="2021" name="PeerJ">
        <title>Extensive microbial diversity within the chicken gut microbiome revealed by metagenomics and culture.</title>
        <authorList>
            <person name="Gilroy R."/>
            <person name="Ravi A."/>
            <person name="Getino M."/>
            <person name="Pursley I."/>
            <person name="Horton D.L."/>
            <person name="Alikhan N.F."/>
            <person name="Baker D."/>
            <person name="Gharbi K."/>
            <person name="Hall N."/>
            <person name="Watson M."/>
            <person name="Adriaenssens E.M."/>
            <person name="Foster-Nyarko E."/>
            <person name="Jarju S."/>
            <person name="Secka A."/>
            <person name="Antonio M."/>
            <person name="Oren A."/>
            <person name="Chaudhuri R.R."/>
            <person name="La Ragione R."/>
            <person name="Hildebrand F."/>
            <person name="Pallen M.J."/>
        </authorList>
    </citation>
    <scope>NUCLEOTIDE SEQUENCE</scope>
    <source>
        <strain evidence="9">CHK195-9823</strain>
    </source>
</reference>
<protein>
    <submittedName>
        <fullName evidence="9">Four-carbon acid sugar kinase family protein</fullName>
    </submittedName>
</protein>
<keyword evidence="6" id="KW-0119">Carbohydrate metabolism</keyword>
<dbReference type="GO" id="GO:0016301">
    <property type="term" value="F:kinase activity"/>
    <property type="evidence" value="ECO:0007669"/>
    <property type="project" value="UniProtKB-KW"/>
</dbReference>
<feature type="domain" description="Four-carbon acid sugar kinase nucleotide binding" evidence="8">
    <location>
        <begin position="230"/>
        <end position="395"/>
    </location>
</feature>
<name>A0A9D1PFA3_9FIRM</name>
<dbReference type="Gene3D" id="3.40.50.10840">
    <property type="entry name" value="Putative sugar-binding, N-terminal domain"/>
    <property type="match status" value="1"/>
</dbReference>
<feature type="domain" description="Four-carbon acid sugar kinase N-terminal" evidence="7">
    <location>
        <begin position="6"/>
        <end position="217"/>
    </location>
</feature>
<dbReference type="Pfam" id="PF07005">
    <property type="entry name" value="SBD_N"/>
    <property type="match status" value="1"/>
</dbReference>
<gene>
    <name evidence="9" type="ORF">H9747_14400</name>
</gene>
<reference evidence="9" key="2">
    <citation type="submission" date="2021-04" db="EMBL/GenBank/DDBJ databases">
        <authorList>
            <person name="Gilroy R."/>
        </authorList>
    </citation>
    <scope>NUCLEOTIDE SEQUENCE</scope>
    <source>
        <strain evidence="9">CHK195-9823</strain>
    </source>
</reference>
<keyword evidence="5" id="KW-0067">ATP-binding</keyword>